<dbReference type="EMBL" id="CAKLPY010000001">
    <property type="protein sequence ID" value="CAH0994697.1"/>
    <property type="molecule type" value="Genomic_DNA"/>
</dbReference>
<protein>
    <recommendedName>
        <fullName evidence="2">protein-tyrosine-phosphatase</fullName>
        <ecNumber evidence="2">3.1.3.48</ecNumber>
    </recommendedName>
</protein>
<dbReference type="InterPro" id="IPR016195">
    <property type="entry name" value="Pol/histidinol_Pase-like"/>
</dbReference>
<proteinExistence type="inferred from homology"/>
<name>A0ABM9ALR0_9BACT</name>
<dbReference type="EC" id="3.1.3.48" evidence="2"/>
<gene>
    <name evidence="5" type="ORF">EMA8858_00809</name>
</gene>
<reference evidence="5" key="1">
    <citation type="submission" date="2021-12" db="EMBL/GenBank/DDBJ databases">
        <authorList>
            <person name="Rodrigo-Torres L."/>
            <person name="Arahal R. D."/>
            <person name="Lucena T."/>
        </authorList>
    </citation>
    <scope>NUCLEOTIDE SEQUENCE</scope>
    <source>
        <strain evidence="5">CECT 8858</strain>
    </source>
</reference>
<accession>A0ABM9ALR0</accession>
<evidence type="ECO:0000256" key="2">
    <source>
        <dbReference type="ARBA" id="ARBA00013064"/>
    </source>
</evidence>
<evidence type="ECO:0000256" key="1">
    <source>
        <dbReference type="ARBA" id="ARBA00005750"/>
    </source>
</evidence>
<evidence type="ECO:0000256" key="4">
    <source>
        <dbReference type="ARBA" id="ARBA00051722"/>
    </source>
</evidence>
<dbReference type="Gene3D" id="3.20.20.140">
    <property type="entry name" value="Metal-dependent hydrolases"/>
    <property type="match status" value="1"/>
</dbReference>
<dbReference type="Pfam" id="PF19567">
    <property type="entry name" value="CpsB_CapC"/>
    <property type="match status" value="1"/>
</dbReference>
<comment type="caution">
    <text evidence="5">The sequence shown here is derived from an EMBL/GenBank/DDBJ whole genome shotgun (WGS) entry which is preliminary data.</text>
</comment>
<evidence type="ECO:0000313" key="5">
    <source>
        <dbReference type="EMBL" id="CAH0994697.1"/>
    </source>
</evidence>
<dbReference type="InterPro" id="IPR016667">
    <property type="entry name" value="Caps_polysacc_synth_CpsB/CapC"/>
</dbReference>
<organism evidence="5 6">
    <name type="scientific">Emticicia aquatica</name>
    <dbReference type="NCBI Taxonomy" id="1681835"/>
    <lineage>
        <taxon>Bacteria</taxon>
        <taxon>Pseudomonadati</taxon>
        <taxon>Bacteroidota</taxon>
        <taxon>Cytophagia</taxon>
        <taxon>Cytophagales</taxon>
        <taxon>Leadbetterellaceae</taxon>
        <taxon>Emticicia</taxon>
    </lineage>
</organism>
<dbReference type="Proteomes" id="UP000837932">
    <property type="component" value="Unassembled WGS sequence"/>
</dbReference>
<keyword evidence="3" id="KW-0378">Hydrolase</keyword>
<comment type="similarity">
    <text evidence="1">Belongs to the metallo-dependent hydrolases superfamily. CpsB/CapC family.</text>
</comment>
<dbReference type="PANTHER" id="PTHR39181:SF1">
    <property type="entry name" value="TYROSINE-PROTEIN PHOSPHATASE YWQE"/>
    <property type="match status" value="1"/>
</dbReference>
<sequence length="271" mass="31074">MTESYYMTVNLIFSMFDSIFKKRVSESPKVFPNHCLSVDVHAHLLPQLDDGPADIEKSVEIIKEMYVMGYRKIILTPHVMSGYYNNAPEDILQSLHVLRSVLKRRNIAIELEAAAEYYLEEELFNLIEKREILTFGGEKKYLLFEASFITRPSYLLESAIRIKQAGYTPVLAHPERYVNLNDLEVINRLAFNGVLFQVNIGSLTGYYSKPAQDLAELLINKQLVAFLGTDCHSFAQLHSIKSAFKLNIFKDIEKLNLLNNSLLEKKKSIFA</sequence>
<evidence type="ECO:0000313" key="6">
    <source>
        <dbReference type="Proteomes" id="UP000837932"/>
    </source>
</evidence>
<keyword evidence="6" id="KW-1185">Reference proteome</keyword>
<dbReference type="PANTHER" id="PTHR39181">
    <property type="entry name" value="TYROSINE-PROTEIN PHOSPHATASE YWQE"/>
    <property type="match status" value="1"/>
</dbReference>
<comment type="catalytic activity">
    <reaction evidence="4">
        <text>O-phospho-L-tyrosyl-[protein] + H2O = L-tyrosyl-[protein] + phosphate</text>
        <dbReference type="Rhea" id="RHEA:10684"/>
        <dbReference type="Rhea" id="RHEA-COMP:10136"/>
        <dbReference type="Rhea" id="RHEA-COMP:20101"/>
        <dbReference type="ChEBI" id="CHEBI:15377"/>
        <dbReference type="ChEBI" id="CHEBI:43474"/>
        <dbReference type="ChEBI" id="CHEBI:46858"/>
        <dbReference type="ChEBI" id="CHEBI:61978"/>
        <dbReference type="EC" id="3.1.3.48"/>
    </reaction>
</comment>
<evidence type="ECO:0000256" key="3">
    <source>
        <dbReference type="ARBA" id="ARBA00022801"/>
    </source>
</evidence>
<dbReference type="SUPFAM" id="SSF89550">
    <property type="entry name" value="PHP domain-like"/>
    <property type="match status" value="1"/>
</dbReference>